<accession>A0A7W7C6W4</accession>
<keyword evidence="3" id="KW-1185">Reference proteome</keyword>
<keyword evidence="1" id="KW-0812">Transmembrane</keyword>
<evidence type="ECO:0000256" key="1">
    <source>
        <dbReference type="SAM" id="Phobius"/>
    </source>
</evidence>
<organism evidence="2 3">
    <name type="scientific">Crossiella cryophila</name>
    <dbReference type="NCBI Taxonomy" id="43355"/>
    <lineage>
        <taxon>Bacteria</taxon>
        <taxon>Bacillati</taxon>
        <taxon>Actinomycetota</taxon>
        <taxon>Actinomycetes</taxon>
        <taxon>Pseudonocardiales</taxon>
        <taxon>Pseudonocardiaceae</taxon>
        <taxon>Crossiella</taxon>
    </lineage>
</organism>
<feature type="transmembrane region" description="Helical" evidence="1">
    <location>
        <begin position="318"/>
        <end position="342"/>
    </location>
</feature>
<feature type="transmembrane region" description="Helical" evidence="1">
    <location>
        <begin position="387"/>
        <end position="408"/>
    </location>
</feature>
<sequence length="409" mass="43017">MTRLLPDDRALGWVFLAAVLVYPFFDLADVRRTLGVTTGAAAEPAVLALLCLAAALAWRSLSQRGFQWASPAQLTWSDFGPGGRVRTLGRRMWAAWAARLGGLGYLWGLAALVGGLSVPATLAGTALLLSSALLTAVLVWRLPTELTSAVELALPAVLAAVAIVALCGLLTPILLATVSGAFLALTGAVLLGARRAADRLGRAVLVRRWAGRVVRGTATRFLDVLLLLPVGEPVSARLTLRRPVLLRLELVRLLARRRFVLPALLLAGLAAAGTAWGLSPVWLFGLGGYFAALPFTGGLGGLYRGAGLRRWLGFDRRVIWWTWAGLLTALVTLWTAAALLLAPAALTPALALVVPLVAVSALRTVARDAASYETSTATIELGGGPIPVAYLANTFRGLVLLLFGLVLLG</sequence>
<name>A0A7W7C6W4_9PSEU</name>
<feature type="transmembrane region" description="Helical" evidence="1">
    <location>
        <begin position="12"/>
        <end position="28"/>
    </location>
</feature>
<feature type="transmembrane region" description="Helical" evidence="1">
    <location>
        <begin position="259"/>
        <end position="278"/>
    </location>
</feature>
<keyword evidence="1" id="KW-1133">Transmembrane helix</keyword>
<comment type="caution">
    <text evidence="2">The sequence shown here is derived from an EMBL/GenBank/DDBJ whole genome shotgun (WGS) entry which is preliminary data.</text>
</comment>
<feature type="transmembrane region" description="Helical" evidence="1">
    <location>
        <begin position="180"/>
        <end position="197"/>
    </location>
</feature>
<evidence type="ECO:0000313" key="2">
    <source>
        <dbReference type="EMBL" id="MBB4675642.1"/>
    </source>
</evidence>
<dbReference type="EMBL" id="JACHMH010000001">
    <property type="protein sequence ID" value="MBB4675642.1"/>
    <property type="molecule type" value="Genomic_DNA"/>
</dbReference>
<keyword evidence="1" id="KW-0472">Membrane</keyword>
<feature type="transmembrane region" description="Helical" evidence="1">
    <location>
        <begin position="120"/>
        <end position="140"/>
    </location>
</feature>
<dbReference type="RefSeq" id="WP_185001591.1">
    <property type="nucleotide sequence ID" value="NZ_BAAAUI010000031.1"/>
</dbReference>
<feature type="transmembrane region" description="Helical" evidence="1">
    <location>
        <begin position="284"/>
        <end position="306"/>
    </location>
</feature>
<gene>
    <name evidence="2" type="ORF">HNR67_001760</name>
</gene>
<feature type="transmembrane region" description="Helical" evidence="1">
    <location>
        <begin position="34"/>
        <end position="58"/>
    </location>
</feature>
<feature type="transmembrane region" description="Helical" evidence="1">
    <location>
        <begin position="93"/>
        <end position="114"/>
    </location>
</feature>
<reference evidence="2 3" key="1">
    <citation type="submission" date="2020-08" db="EMBL/GenBank/DDBJ databases">
        <title>Sequencing the genomes of 1000 actinobacteria strains.</title>
        <authorList>
            <person name="Klenk H.-P."/>
        </authorList>
    </citation>
    <scope>NUCLEOTIDE SEQUENCE [LARGE SCALE GENOMIC DNA]</scope>
    <source>
        <strain evidence="2 3">DSM 44230</strain>
    </source>
</reference>
<dbReference type="Proteomes" id="UP000533598">
    <property type="component" value="Unassembled WGS sequence"/>
</dbReference>
<evidence type="ECO:0000313" key="3">
    <source>
        <dbReference type="Proteomes" id="UP000533598"/>
    </source>
</evidence>
<feature type="transmembrane region" description="Helical" evidence="1">
    <location>
        <begin position="152"/>
        <end position="174"/>
    </location>
</feature>
<protein>
    <submittedName>
        <fullName evidence="2">Flp pilus assembly pilin Flp</fullName>
    </submittedName>
</protein>
<dbReference type="AlphaFoldDB" id="A0A7W7C6W4"/>
<feature type="transmembrane region" description="Helical" evidence="1">
    <location>
        <begin position="348"/>
        <end position="366"/>
    </location>
</feature>
<proteinExistence type="predicted"/>